<dbReference type="PATRIC" id="fig|649747.3.peg.5064"/>
<dbReference type="AlphaFoldDB" id="U1XZZ2"/>
<dbReference type="InterPro" id="IPR002509">
    <property type="entry name" value="NODB_dom"/>
</dbReference>
<reference evidence="5 6" key="1">
    <citation type="submission" date="2013-08" db="EMBL/GenBank/DDBJ databases">
        <authorList>
            <person name="Weinstock G."/>
            <person name="Sodergren E."/>
            <person name="Wylie T."/>
            <person name="Fulton L."/>
            <person name="Fulton R."/>
            <person name="Fronick C."/>
            <person name="O'Laughlin M."/>
            <person name="Godfrey J."/>
            <person name="Miner T."/>
            <person name="Herter B."/>
            <person name="Appelbaum E."/>
            <person name="Cordes M."/>
            <person name="Lek S."/>
            <person name="Wollam A."/>
            <person name="Pepin K.H."/>
            <person name="Palsikar V.B."/>
            <person name="Mitreva M."/>
            <person name="Wilson R.K."/>
        </authorList>
    </citation>
    <scope>NUCLEOTIDE SEQUENCE [LARGE SCALE GENOMIC DNA]</scope>
    <source>
        <strain evidence="5 6">ATCC 12856</strain>
    </source>
</reference>
<dbReference type="PANTHER" id="PTHR10587:SF133">
    <property type="entry name" value="CHITIN DEACETYLASE 1-RELATED"/>
    <property type="match status" value="1"/>
</dbReference>
<keyword evidence="1" id="KW-0479">Metal-binding</keyword>
<dbReference type="CDD" id="cd10917">
    <property type="entry name" value="CE4_NodB_like_6s_7s"/>
    <property type="match status" value="1"/>
</dbReference>
<dbReference type="GO" id="GO:0016020">
    <property type="term" value="C:membrane"/>
    <property type="evidence" value="ECO:0007669"/>
    <property type="project" value="TreeGrafter"/>
</dbReference>
<feature type="chain" id="PRO_5039548743" evidence="3">
    <location>
        <begin position="26"/>
        <end position="254"/>
    </location>
</feature>
<keyword evidence="6" id="KW-1185">Reference proteome</keyword>
<name>U1XZZ2_ANEAE</name>
<evidence type="ECO:0000313" key="6">
    <source>
        <dbReference type="Proteomes" id="UP000016511"/>
    </source>
</evidence>
<dbReference type="GO" id="GO:0016810">
    <property type="term" value="F:hydrolase activity, acting on carbon-nitrogen (but not peptide) bonds"/>
    <property type="evidence" value="ECO:0007669"/>
    <property type="project" value="InterPro"/>
</dbReference>
<protein>
    <submittedName>
        <fullName evidence="5">Polysaccharide deacetylase, PdaB family</fullName>
    </submittedName>
</protein>
<comment type="caution">
    <text evidence="5">The sequence shown here is derived from an EMBL/GenBank/DDBJ whole genome shotgun (WGS) entry which is preliminary data.</text>
</comment>
<accession>U1XZZ2</accession>
<dbReference type="InterPro" id="IPR011330">
    <property type="entry name" value="Glyco_hydro/deAcase_b/a-brl"/>
</dbReference>
<organism evidence="5 6">
    <name type="scientific">Aneurinibacillus aneurinilyticus ATCC 12856</name>
    <dbReference type="NCBI Taxonomy" id="649747"/>
    <lineage>
        <taxon>Bacteria</taxon>
        <taxon>Bacillati</taxon>
        <taxon>Bacillota</taxon>
        <taxon>Bacilli</taxon>
        <taxon>Bacillales</taxon>
        <taxon>Paenibacillaceae</taxon>
        <taxon>Aneurinibacillus group</taxon>
        <taxon>Aneurinibacillus</taxon>
    </lineage>
</organism>
<sequence>MRELTKVIKRLILLFLLLSFFCAGQEIGQAATKNRAYWEAKGDIVWDVKTNDKVIALTFDDGPDPRYTRQILDLLEKHKAKGTFFVMGHKAQKNPTLIKEMHQKGHEIANHTYHHPQLRTITASDLRKEIRDTDNVIHSLTGKYPTLFRPPGGVYDDKVVNAAKAQHHLVVMWSWTQDTKDWKNPGVQRIVNKVCNNAKPGNIVLFHDAGGNREQTVQAVKIILDKLSKEGYQFITVSQLLPYKDKKVSTKTPK</sequence>
<evidence type="ECO:0000256" key="3">
    <source>
        <dbReference type="SAM" id="SignalP"/>
    </source>
</evidence>
<dbReference type="Pfam" id="PF01522">
    <property type="entry name" value="Polysacc_deac_1"/>
    <property type="match status" value="1"/>
</dbReference>
<evidence type="ECO:0000256" key="1">
    <source>
        <dbReference type="ARBA" id="ARBA00022723"/>
    </source>
</evidence>
<dbReference type="Gene3D" id="3.20.20.370">
    <property type="entry name" value="Glycoside hydrolase/deacetylase"/>
    <property type="match status" value="1"/>
</dbReference>
<keyword evidence="2" id="KW-0378">Hydrolase</keyword>
<evidence type="ECO:0000259" key="4">
    <source>
        <dbReference type="PROSITE" id="PS51677"/>
    </source>
</evidence>
<dbReference type="SUPFAM" id="SSF88713">
    <property type="entry name" value="Glycoside hydrolase/deacetylase"/>
    <property type="match status" value="1"/>
</dbReference>
<dbReference type="GO" id="GO:0005975">
    <property type="term" value="P:carbohydrate metabolic process"/>
    <property type="evidence" value="ECO:0007669"/>
    <property type="project" value="InterPro"/>
</dbReference>
<dbReference type="HOGENOM" id="CLU_021264_0_1_9"/>
<dbReference type="Proteomes" id="UP000016511">
    <property type="component" value="Unassembled WGS sequence"/>
</dbReference>
<gene>
    <name evidence="5" type="ORF">HMPREF0083_05639</name>
</gene>
<dbReference type="PROSITE" id="PS51677">
    <property type="entry name" value="NODB"/>
    <property type="match status" value="1"/>
</dbReference>
<dbReference type="STRING" id="649747.HMPREF0083_05639"/>
<dbReference type="PANTHER" id="PTHR10587">
    <property type="entry name" value="GLYCOSYL TRANSFERASE-RELATED"/>
    <property type="match status" value="1"/>
</dbReference>
<evidence type="ECO:0000256" key="2">
    <source>
        <dbReference type="ARBA" id="ARBA00022801"/>
    </source>
</evidence>
<dbReference type="InterPro" id="IPR050248">
    <property type="entry name" value="Polysacc_deacetylase_ArnD"/>
</dbReference>
<dbReference type="EMBL" id="AWSJ01000352">
    <property type="protein sequence ID" value="ERI05567.1"/>
    <property type="molecule type" value="Genomic_DNA"/>
</dbReference>
<evidence type="ECO:0000313" key="5">
    <source>
        <dbReference type="EMBL" id="ERI05567.1"/>
    </source>
</evidence>
<dbReference type="GO" id="GO:0046872">
    <property type="term" value="F:metal ion binding"/>
    <property type="evidence" value="ECO:0007669"/>
    <property type="project" value="UniProtKB-KW"/>
</dbReference>
<dbReference type="eggNOG" id="COG0726">
    <property type="taxonomic scope" value="Bacteria"/>
</dbReference>
<feature type="signal peptide" evidence="3">
    <location>
        <begin position="1"/>
        <end position="25"/>
    </location>
</feature>
<proteinExistence type="predicted"/>
<keyword evidence="3" id="KW-0732">Signal</keyword>
<feature type="domain" description="NodB homology" evidence="4">
    <location>
        <begin position="53"/>
        <end position="235"/>
    </location>
</feature>